<dbReference type="GO" id="GO:0031032">
    <property type="term" value="P:actomyosin structure organization"/>
    <property type="evidence" value="ECO:0007669"/>
    <property type="project" value="InterPro"/>
</dbReference>
<keyword evidence="5" id="KW-1185">Reference proteome</keyword>
<sequence length="208" mass="23968">MSSTQFNKGSSYGLLAEVKNWLLCKYDPQKEAELCNWIEGLTGLSIWPDFQKGLKDRIILCTLMTKLQPGSDPKINQSQQNWHQLENLMNPEDLFEANDLFESWMMQVLVARLVVVGKSKTKSLQSGVDIRVKYSEKQQRNFDNATLKTGQCVIRLQMGTNRCMMAYSTRWHLYDPKNHILLPMDHCNISLQMRTNKCTSQADPSMTI</sequence>
<organism evidence="4 5">
    <name type="scientific">Nannospalax galili</name>
    <name type="common">Northern Israeli blind subterranean mole rat</name>
    <name type="synonym">Spalax galili</name>
    <dbReference type="NCBI Taxonomy" id="1026970"/>
    <lineage>
        <taxon>Eukaryota</taxon>
        <taxon>Metazoa</taxon>
        <taxon>Chordata</taxon>
        <taxon>Craniata</taxon>
        <taxon>Vertebrata</taxon>
        <taxon>Euteleostomi</taxon>
        <taxon>Mammalia</taxon>
        <taxon>Eutheria</taxon>
        <taxon>Euarchontoglires</taxon>
        <taxon>Glires</taxon>
        <taxon>Rodentia</taxon>
        <taxon>Myomorpha</taxon>
        <taxon>Muroidea</taxon>
        <taxon>Spalacidae</taxon>
        <taxon>Spalacinae</taxon>
        <taxon>Nannospalax</taxon>
    </lineage>
</organism>
<evidence type="ECO:0000256" key="1">
    <source>
        <dbReference type="ARBA" id="ARBA00022553"/>
    </source>
</evidence>
<accession>A0A8C6RH97</accession>
<dbReference type="Proteomes" id="UP000694381">
    <property type="component" value="Unassembled WGS sequence"/>
</dbReference>
<dbReference type="Ensembl" id="ENSNGAT00000023742.1">
    <property type="protein sequence ID" value="ENSNGAP00000018101.1"/>
    <property type="gene ID" value="ENSNGAG00000018332.1"/>
</dbReference>
<dbReference type="Gene3D" id="1.10.418.10">
    <property type="entry name" value="Calponin-like domain"/>
    <property type="match status" value="1"/>
</dbReference>
<feature type="domain" description="Calponin-homology (CH)" evidence="3">
    <location>
        <begin position="28"/>
        <end position="135"/>
    </location>
</feature>
<dbReference type="PRINTS" id="PR00888">
    <property type="entry name" value="SM22CALPONIN"/>
</dbReference>
<dbReference type="InterPro" id="IPR036872">
    <property type="entry name" value="CH_dom_sf"/>
</dbReference>
<dbReference type="PANTHER" id="PTHR47385:SF7">
    <property type="entry name" value="CALPONIN-2"/>
    <property type="match status" value="1"/>
</dbReference>
<reference evidence="4" key="1">
    <citation type="submission" date="2025-08" db="UniProtKB">
        <authorList>
            <consortium name="Ensembl"/>
        </authorList>
    </citation>
    <scope>IDENTIFICATION</scope>
</reference>
<dbReference type="AlphaFoldDB" id="A0A8C6RH97"/>
<dbReference type="GeneTree" id="ENSGT00940000154355"/>
<dbReference type="PROSITE" id="PS50021">
    <property type="entry name" value="CH"/>
    <property type="match status" value="1"/>
</dbReference>
<keyword evidence="2" id="KW-0007">Acetylation</keyword>
<evidence type="ECO:0000256" key="2">
    <source>
        <dbReference type="ARBA" id="ARBA00022990"/>
    </source>
</evidence>
<dbReference type="Pfam" id="PF00307">
    <property type="entry name" value="CH"/>
    <property type="match status" value="1"/>
</dbReference>
<dbReference type="GO" id="GO:0051015">
    <property type="term" value="F:actin filament binding"/>
    <property type="evidence" value="ECO:0007669"/>
    <property type="project" value="TreeGrafter"/>
</dbReference>
<protein>
    <recommendedName>
        <fullName evidence="3">Calponin-homology (CH) domain-containing protein</fullName>
    </recommendedName>
</protein>
<dbReference type="InterPro" id="IPR050606">
    <property type="entry name" value="Calponin-like"/>
</dbReference>
<dbReference type="SUPFAM" id="SSF47576">
    <property type="entry name" value="Calponin-homology domain, CH-domain"/>
    <property type="match status" value="1"/>
</dbReference>
<dbReference type="InterPro" id="IPR001715">
    <property type="entry name" value="CH_dom"/>
</dbReference>
<dbReference type="PANTHER" id="PTHR47385">
    <property type="entry name" value="CALPONIN"/>
    <property type="match status" value="1"/>
</dbReference>
<proteinExistence type="predicted"/>
<dbReference type="OMA" id="MAYSTRW"/>
<dbReference type="InterPro" id="IPR001997">
    <property type="entry name" value="Calponin/LIMCH1"/>
</dbReference>
<dbReference type="PRINTS" id="PR00889">
    <property type="entry name" value="CALPONIN"/>
</dbReference>
<evidence type="ECO:0000259" key="3">
    <source>
        <dbReference type="PROSITE" id="PS50021"/>
    </source>
</evidence>
<evidence type="ECO:0000313" key="5">
    <source>
        <dbReference type="Proteomes" id="UP000694381"/>
    </source>
</evidence>
<reference evidence="4" key="2">
    <citation type="submission" date="2025-09" db="UniProtKB">
        <authorList>
            <consortium name="Ensembl"/>
        </authorList>
    </citation>
    <scope>IDENTIFICATION</scope>
</reference>
<evidence type="ECO:0000313" key="4">
    <source>
        <dbReference type="Ensembl" id="ENSNGAP00000018101.1"/>
    </source>
</evidence>
<dbReference type="GO" id="GO:0015629">
    <property type="term" value="C:actin cytoskeleton"/>
    <property type="evidence" value="ECO:0007669"/>
    <property type="project" value="TreeGrafter"/>
</dbReference>
<dbReference type="InterPro" id="IPR003096">
    <property type="entry name" value="SM22_calponin"/>
</dbReference>
<dbReference type="GO" id="GO:0007015">
    <property type="term" value="P:actin filament organization"/>
    <property type="evidence" value="ECO:0007669"/>
    <property type="project" value="TreeGrafter"/>
</dbReference>
<dbReference type="GO" id="GO:0005925">
    <property type="term" value="C:focal adhesion"/>
    <property type="evidence" value="ECO:0007669"/>
    <property type="project" value="TreeGrafter"/>
</dbReference>
<name>A0A8C6RH97_NANGA</name>
<keyword evidence="1" id="KW-0597">Phosphoprotein</keyword>